<dbReference type="EMBL" id="ACPB03017993">
    <property type="status" value="NOT_ANNOTATED_CDS"/>
    <property type="molecule type" value="Genomic_DNA"/>
</dbReference>
<comment type="cofactor">
    <cofactor evidence="1">
        <name>Mg(2+)</name>
        <dbReference type="ChEBI" id="CHEBI:18420"/>
    </cofactor>
</comment>
<dbReference type="SUPFAM" id="SSF48576">
    <property type="entry name" value="Terpenoid synthases"/>
    <property type="match status" value="1"/>
</dbReference>
<evidence type="ECO:0000256" key="3">
    <source>
        <dbReference type="ARBA" id="ARBA00022679"/>
    </source>
</evidence>
<proteinExistence type="inferred from homology"/>
<sequence>MAGGVLPSQLQMAMIAEMIHTASLVHDDVIDQSDIRRGKPSINAVWSQKKLVVSPWRREWK</sequence>
<dbReference type="GO" id="GO:1990234">
    <property type="term" value="C:transferase complex"/>
    <property type="evidence" value="ECO:0007669"/>
    <property type="project" value="TreeGrafter"/>
</dbReference>
<accession>T1HFL3</accession>
<evidence type="ECO:0000256" key="1">
    <source>
        <dbReference type="ARBA" id="ARBA00001946"/>
    </source>
</evidence>
<dbReference type="Gene3D" id="1.10.600.10">
    <property type="entry name" value="Farnesyl Diphosphate Synthase"/>
    <property type="match status" value="1"/>
</dbReference>
<dbReference type="InParanoid" id="T1HFL3"/>
<comment type="similarity">
    <text evidence="2">Belongs to the FPP/GGPP synthase family.</text>
</comment>
<dbReference type="InterPro" id="IPR000092">
    <property type="entry name" value="Polyprenyl_synt"/>
</dbReference>
<evidence type="ECO:0008006" key="9">
    <source>
        <dbReference type="Google" id="ProtNLM"/>
    </source>
</evidence>
<keyword evidence="8" id="KW-1185">Reference proteome</keyword>
<dbReference type="InterPro" id="IPR033749">
    <property type="entry name" value="Polyprenyl_synt_CS"/>
</dbReference>
<dbReference type="GO" id="GO:0006744">
    <property type="term" value="P:ubiquinone biosynthetic process"/>
    <property type="evidence" value="ECO:0007669"/>
    <property type="project" value="TreeGrafter"/>
</dbReference>
<dbReference type="PANTHER" id="PTHR12001:SF69">
    <property type="entry name" value="ALL TRANS-POLYPRENYL-DIPHOSPHATE SYNTHASE PDSS1"/>
    <property type="match status" value="1"/>
</dbReference>
<reference evidence="7" key="1">
    <citation type="submission" date="2015-05" db="UniProtKB">
        <authorList>
            <consortium name="EnsemblMetazoa"/>
        </authorList>
    </citation>
    <scope>IDENTIFICATION</scope>
</reference>
<evidence type="ECO:0000256" key="6">
    <source>
        <dbReference type="ARBA" id="ARBA00023229"/>
    </source>
</evidence>
<keyword evidence="5" id="KW-0460">Magnesium</keyword>
<dbReference type="AlphaFoldDB" id="T1HFL3"/>
<keyword evidence="3" id="KW-0808">Transferase</keyword>
<evidence type="ECO:0000256" key="2">
    <source>
        <dbReference type="ARBA" id="ARBA00006706"/>
    </source>
</evidence>
<keyword evidence="6" id="KW-0414">Isoprene biosynthesis</keyword>
<name>T1HFL3_RHOPR</name>
<dbReference type="OMA" id="QMAMIAE"/>
<evidence type="ECO:0000256" key="4">
    <source>
        <dbReference type="ARBA" id="ARBA00022723"/>
    </source>
</evidence>
<evidence type="ECO:0000313" key="8">
    <source>
        <dbReference type="Proteomes" id="UP000015103"/>
    </source>
</evidence>
<dbReference type="InterPro" id="IPR008949">
    <property type="entry name" value="Isoprenoid_synthase_dom_sf"/>
</dbReference>
<dbReference type="GO" id="GO:0046872">
    <property type="term" value="F:metal ion binding"/>
    <property type="evidence" value="ECO:0007669"/>
    <property type="project" value="UniProtKB-KW"/>
</dbReference>
<dbReference type="EnsemblMetazoa" id="RPRC002835-RA">
    <property type="protein sequence ID" value="RPRC002835-PA"/>
    <property type="gene ID" value="RPRC002835"/>
</dbReference>
<dbReference type="PROSITE" id="PS00723">
    <property type="entry name" value="POLYPRENYL_SYNTHASE_1"/>
    <property type="match status" value="1"/>
</dbReference>
<dbReference type="GO" id="GO:0008299">
    <property type="term" value="P:isoprenoid biosynthetic process"/>
    <property type="evidence" value="ECO:0007669"/>
    <property type="project" value="UniProtKB-KW"/>
</dbReference>
<dbReference type="HOGENOM" id="CLU_2925461_0_0_1"/>
<dbReference type="STRING" id="13249.T1HFL3"/>
<dbReference type="VEuPathDB" id="VectorBase:RPRC002835"/>
<dbReference type="GO" id="GO:0005739">
    <property type="term" value="C:mitochondrion"/>
    <property type="evidence" value="ECO:0007669"/>
    <property type="project" value="TreeGrafter"/>
</dbReference>
<dbReference type="GO" id="GO:0004659">
    <property type="term" value="F:prenyltransferase activity"/>
    <property type="evidence" value="ECO:0007669"/>
    <property type="project" value="InterPro"/>
</dbReference>
<evidence type="ECO:0000256" key="5">
    <source>
        <dbReference type="ARBA" id="ARBA00022842"/>
    </source>
</evidence>
<organism evidence="7 8">
    <name type="scientific">Rhodnius prolixus</name>
    <name type="common">Triatomid bug</name>
    <dbReference type="NCBI Taxonomy" id="13249"/>
    <lineage>
        <taxon>Eukaryota</taxon>
        <taxon>Metazoa</taxon>
        <taxon>Ecdysozoa</taxon>
        <taxon>Arthropoda</taxon>
        <taxon>Hexapoda</taxon>
        <taxon>Insecta</taxon>
        <taxon>Pterygota</taxon>
        <taxon>Neoptera</taxon>
        <taxon>Paraneoptera</taxon>
        <taxon>Hemiptera</taxon>
        <taxon>Heteroptera</taxon>
        <taxon>Panheteroptera</taxon>
        <taxon>Cimicomorpha</taxon>
        <taxon>Reduviidae</taxon>
        <taxon>Triatominae</taxon>
        <taxon>Rhodnius</taxon>
    </lineage>
</organism>
<dbReference type="Proteomes" id="UP000015103">
    <property type="component" value="Unassembled WGS sequence"/>
</dbReference>
<dbReference type="eggNOG" id="KOG0776">
    <property type="taxonomic scope" value="Eukaryota"/>
</dbReference>
<protein>
    <recommendedName>
        <fullName evidence="9">Polyprenyl synthetase</fullName>
    </recommendedName>
</protein>
<dbReference type="Pfam" id="PF00348">
    <property type="entry name" value="polyprenyl_synt"/>
    <property type="match status" value="1"/>
</dbReference>
<dbReference type="PANTHER" id="PTHR12001">
    <property type="entry name" value="GERANYLGERANYL PYROPHOSPHATE SYNTHASE"/>
    <property type="match status" value="1"/>
</dbReference>
<dbReference type="GO" id="GO:0042811">
    <property type="term" value="P:pheromone biosynthetic process"/>
    <property type="evidence" value="ECO:0007669"/>
    <property type="project" value="UniProtKB-ARBA"/>
</dbReference>
<evidence type="ECO:0000313" key="7">
    <source>
        <dbReference type="EnsemblMetazoa" id="RPRC002835-PA"/>
    </source>
</evidence>
<dbReference type="EMBL" id="ACPB03017994">
    <property type="status" value="NOT_ANNOTATED_CDS"/>
    <property type="molecule type" value="Genomic_DNA"/>
</dbReference>
<keyword evidence="4" id="KW-0479">Metal-binding</keyword>